<feature type="compositionally biased region" description="Basic residues" evidence="1">
    <location>
        <begin position="32"/>
        <end position="42"/>
    </location>
</feature>
<evidence type="ECO:0000313" key="3">
    <source>
        <dbReference type="EMBL" id="CAI9765014.1"/>
    </source>
</evidence>
<accession>A0AAD1Z8V7</accession>
<dbReference type="AlphaFoldDB" id="A0AAD1Z8V7"/>
<dbReference type="InterPro" id="IPR012417">
    <property type="entry name" value="CaM-bd_dom_pln"/>
</dbReference>
<feature type="compositionally biased region" description="Low complexity" evidence="1">
    <location>
        <begin position="104"/>
        <end position="117"/>
    </location>
</feature>
<feature type="compositionally biased region" description="Low complexity" evidence="1">
    <location>
        <begin position="13"/>
        <end position="25"/>
    </location>
</feature>
<keyword evidence="4" id="KW-1185">Reference proteome</keyword>
<dbReference type="Pfam" id="PF07839">
    <property type="entry name" value="CaM_binding"/>
    <property type="match status" value="1"/>
</dbReference>
<dbReference type="PANTHER" id="PTHR33923">
    <property type="entry name" value="CALMODULIN-BINDING PROTEIN-RELATED"/>
    <property type="match status" value="1"/>
</dbReference>
<name>A0AAD1Z8V7_9LAMI</name>
<evidence type="ECO:0000256" key="1">
    <source>
        <dbReference type="SAM" id="MobiDB-lite"/>
    </source>
</evidence>
<feature type="region of interest" description="Disordered" evidence="1">
    <location>
        <begin position="251"/>
        <end position="289"/>
    </location>
</feature>
<feature type="region of interest" description="Disordered" evidence="1">
    <location>
        <begin position="202"/>
        <end position="235"/>
    </location>
</feature>
<dbReference type="EMBL" id="OU503042">
    <property type="protein sequence ID" value="CAI9765014.1"/>
    <property type="molecule type" value="Genomic_DNA"/>
</dbReference>
<dbReference type="InterPro" id="IPR044681">
    <property type="entry name" value="PICBP-like"/>
</dbReference>
<reference evidence="3" key="1">
    <citation type="submission" date="2023-05" db="EMBL/GenBank/DDBJ databases">
        <authorList>
            <person name="Huff M."/>
        </authorList>
    </citation>
    <scope>NUCLEOTIDE SEQUENCE</scope>
</reference>
<feature type="compositionally biased region" description="Basic and acidic residues" evidence="1">
    <location>
        <begin position="735"/>
        <end position="756"/>
    </location>
</feature>
<sequence>MVQRKVINKLGIQFQADGDQLQQQDGKNRGKDLKKKMKKSGSMKRQDFEKIRLPNMGRQERQPGKPPPPVATPQKQPSGAAVEMSTPNYMKSTSSSEARKERSQVSSSRSSKTSPESIYSRRKSSDVKRSTCSSTLKDYKFPSYLGLNPGGTESEGTSVMKVCPYNYCSLNGHKHAPVPPLKKFLSARRLMIKTQRGLKLGCLSPRRSRPAGDGVNIDRKFPSRDGLDSSTISPLIQEEDGDFYVEIYGVKKEDGGEQTENDQGASDEKEEESNTDSDSGENFGQNGDDAAVFPEEIGAVEEINVPSVAEEDAKFGCLRVQTEITRDDIQSIQSDGLGSDASDMDWEAGEYSAFYLDGDGRDYSLKGRKERDWKGVDSSEVDSCIIREEAIFNLDENVSSNFDEIPVDEESCSSESTGSYEYLDNFNVETTSFLFEDQMGNLEAAKEDKNDIVFSDQDSDEEKQNIMMLEDGTSIHEDEEGSDVPDSVSTGNLNEKYEHDVGSLGIIEEYQSDTANIYPLDGEAFDGGVLPICEDPETDQYCNIQAEISCSDNGEGGDVTDQSDAAKMTGIKASDEESQTINVEYQGHLVNHCNEADNLGELIPTDPKEGSCLGMPELNMVENGDHIVQTNSTNAETKDTCLTRATLTESDNSFDTCKNLKATTRCKRRVDDYDESRQFNPREPNFLPVEPDPEAEKVDLKHQMMDERKNSEEWMLDYALRQAVTTLAPARKRKAMLDQSKHADEPVTGDMKKQLS</sequence>
<dbReference type="GO" id="GO:0005516">
    <property type="term" value="F:calmodulin binding"/>
    <property type="evidence" value="ECO:0007669"/>
    <property type="project" value="InterPro"/>
</dbReference>
<feature type="compositionally biased region" description="Basic and acidic residues" evidence="1">
    <location>
        <begin position="216"/>
        <end position="227"/>
    </location>
</feature>
<evidence type="ECO:0000313" key="4">
    <source>
        <dbReference type="Proteomes" id="UP000834106"/>
    </source>
</evidence>
<feature type="compositionally biased region" description="Acidic residues" evidence="1">
    <location>
        <begin position="268"/>
        <end position="279"/>
    </location>
</feature>
<dbReference type="Proteomes" id="UP000834106">
    <property type="component" value="Chromosome 7"/>
</dbReference>
<feature type="region of interest" description="Disordered" evidence="1">
    <location>
        <begin position="1"/>
        <end position="132"/>
    </location>
</feature>
<gene>
    <name evidence="3" type="ORF">FPE_LOCUS12444</name>
</gene>
<proteinExistence type="predicted"/>
<feature type="compositionally biased region" description="Polar residues" evidence="1">
    <location>
        <begin position="85"/>
        <end position="96"/>
    </location>
</feature>
<dbReference type="PANTHER" id="PTHR33923:SF2">
    <property type="entry name" value="CALMODULIN-BINDING PROTEIN-RELATED"/>
    <property type="match status" value="1"/>
</dbReference>
<evidence type="ECO:0000259" key="2">
    <source>
        <dbReference type="SMART" id="SM01054"/>
    </source>
</evidence>
<feature type="region of interest" description="Disordered" evidence="1">
    <location>
        <begin position="731"/>
        <end position="756"/>
    </location>
</feature>
<feature type="domain" description="Calmodulin-binding" evidence="2">
    <location>
        <begin position="633"/>
        <end position="738"/>
    </location>
</feature>
<feature type="compositionally biased region" description="Basic and acidic residues" evidence="1">
    <location>
        <begin position="44"/>
        <end position="63"/>
    </location>
</feature>
<protein>
    <recommendedName>
        <fullName evidence="2">Calmodulin-binding domain-containing protein</fullName>
    </recommendedName>
</protein>
<organism evidence="3 4">
    <name type="scientific">Fraxinus pennsylvanica</name>
    <dbReference type="NCBI Taxonomy" id="56036"/>
    <lineage>
        <taxon>Eukaryota</taxon>
        <taxon>Viridiplantae</taxon>
        <taxon>Streptophyta</taxon>
        <taxon>Embryophyta</taxon>
        <taxon>Tracheophyta</taxon>
        <taxon>Spermatophyta</taxon>
        <taxon>Magnoliopsida</taxon>
        <taxon>eudicotyledons</taxon>
        <taxon>Gunneridae</taxon>
        <taxon>Pentapetalae</taxon>
        <taxon>asterids</taxon>
        <taxon>lamiids</taxon>
        <taxon>Lamiales</taxon>
        <taxon>Oleaceae</taxon>
        <taxon>Oleeae</taxon>
        <taxon>Fraxinus</taxon>
    </lineage>
</organism>
<dbReference type="SMART" id="SM01054">
    <property type="entry name" value="CaM_binding"/>
    <property type="match status" value="1"/>
</dbReference>